<dbReference type="InterPro" id="IPR011004">
    <property type="entry name" value="Trimer_LpxA-like_sf"/>
</dbReference>
<dbReference type="InterPro" id="IPR018357">
    <property type="entry name" value="Hexapep_transf_CS"/>
</dbReference>
<dbReference type="SUPFAM" id="SSF51161">
    <property type="entry name" value="Trimeric LpxA-like enzymes"/>
    <property type="match status" value="1"/>
</dbReference>
<dbReference type="Proteomes" id="UP000321723">
    <property type="component" value="Unassembled WGS sequence"/>
</dbReference>
<dbReference type="OrthoDB" id="2643438at2"/>
<dbReference type="Gene3D" id="2.160.10.10">
    <property type="entry name" value="Hexapeptide repeat proteins"/>
    <property type="match status" value="1"/>
</dbReference>
<evidence type="ECO:0000259" key="5">
    <source>
        <dbReference type="SMART" id="SM01266"/>
    </source>
</evidence>
<dbReference type="Proteomes" id="UP000564629">
    <property type="component" value="Unassembled WGS sequence"/>
</dbReference>
<evidence type="ECO:0000256" key="2">
    <source>
        <dbReference type="ARBA" id="ARBA00022679"/>
    </source>
</evidence>
<dbReference type="AlphaFoldDB" id="A0A511F9K0"/>
<dbReference type="SMART" id="SM01266">
    <property type="entry name" value="Mac"/>
    <property type="match status" value="1"/>
</dbReference>
<comment type="caution">
    <text evidence="6">The sequence shown here is derived from an EMBL/GenBank/DDBJ whole genome shotgun (WGS) entry which is preliminary data.</text>
</comment>
<sequence>MTTDYFAGDPRTNHERMLAGDLYIGDDPAIVEAQVRAIRLAARFRDAYDQDPVAGQAVLRELFGAVGEGTFVRAPVHVDYGDRISVGARTFVNMGLTALDVAPITIGDDCQIGPHVQLLTPTHPVEPQPRRDKLEAAKPITIGDNVWLGGGVVVCPGVTIGDNAVIGAGSVVTRDIPANVVAVGNPARVVREI</sequence>
<gene>
    <name evidence="6" type="ORF">CHO01_10820</name>
    <name evidence="7" type="ORF">HNR08_002307</name>
</gene>
<evidence type="ECO:0000256" key="4">
    <source>
        <dbReference type="ARBA" id="ARBA00023315"/>
    </source>
</evidence>
<keyword evidence="2 6" id="KW-0808">Transferase</keyword>
<dbReference type="EMBL" id="BJVQ01000009">
    <property type="protein sequence ID" value="GEL45966.1"/>
    <property type="molecule type" value="Genomic_DNA"/>
</dbReference>
<comment type="similarity">
    <text evidence="1">Belongs to the transferase hexapeptide repeat family.</text>
</comment>
<evidence type="ECO:0000256" key="3">
    <source>
        <dbReference type="ARBA" id="ARBA00022737"/>
    </source>
</evidence>
<keyword evidence="4 7" id="KW-0012">Acyltransferase</keyword>
<reference evidence="6 8" key="1">
    <citation type="submission" date="2019-07" db="EMBL/GenBank/DDBJ databases">
        <title>Whole genome shotgun sequence of Cellulomonas hominis NBRC 16055.</title>
        <authorList>
            <person name="Hosoyama A."/>
            <person name="Uohara A."/>
            <person name="Ohji S."/>
            <person name="Ichikawa N."/>
        </authorList>
    </citation>
    <scope>NUCLEOTIDE SEQUENCE [LARGE SCALE GENOMIC DNA]</scope>
    <source>
        <strain evidence="6 8">NBRC 16055</strain>
    </source>
</reference>
<dbReference type="PROSITE" id="PS00101">
    <property type="entry name" value="HEXAPEP_TRANSFERASES"/>
    <property type="match status" value="1"/>
</dbReference>
<dbReference type="Pfam" id="PF00132">
    <property type="entry name" value="Hexapep"/>
    <property type="match status" value="1"/>
</dbReference>
<dbReference type="PANTHER" id="PTHR23416:SF23">
    <property type="entry name" value="ACETYLTRANSFERASE C18B11.09C-RELATED"/>
    <property type="match status" value="1"/>
</dbReference>
<evidence type="ECO:0000313" key="7">
    <source>
        <dbReference type="EMBL" id="MBB5473571.1"/>
    </source>
</evidence>
<evidence type="ECO:0000256" key="1">
    <source>
        <dbReference type="ARBA" id="ARBA00007274"/>
    </source>
</evidence>
<protein>
    <submittedName>
        <fullName evidence="6">Maltose O-acetyltransferase</fullName>
        <ecNumber evidence="7">2.3.1.79</ecNumber>
    </submittedName>
</protein>
<organism evidence="6 8">
    <name type="scientific">Cellulomonas hominis</name>
    <dbReference type="NCBI Taxonomy" id="156981"/>
    <lineage>
        <taxon>Bacteria</taxon>
        <taxon>Bacillati</taxon>
        <taxon>Actinomycetota</taxon>
        <taxon>Actinomycetes</taxon>
        <taxon>Micrococcales</taxon>
        <taxon>Cellulomonadaceae</taxon>
        <taxon>Cellulomonas</taxon>
    </lineage>
</organism>
<accession>A0A511F9K0</accession>
<dbReference type="GO" id="GO:0008925">
    <property type="term" value="F:maltose O-acetyltransferase activity"/>
    <property type="evidence" value="ECO:0007669"/>
    <property type="project" value="UniProtKB-EC"/>
</dbReference>
<dbReference type="EC" id="2.3.1.79" evidence="7"/>
<evidence type="ECO:0000313" key="8">
    <source>
        <dbReference type="Proteomes" id="UP000321723"/>
    </source>
</evidence>
<dbReference type="InterPro" id="IPR051159">
    <property type="entry name" value="Hexapeptide_acetyltransf"/>
</dbReference>
<dbReference type="PANTHER" id="PTHR23416">
    <property type="entry name" value="SIALIC ACID SYNTHASE-RELATED"/>
    <property type="match status" value="1"/>
</dbReference>
<feature type="domain" description="Maltose/galactoside acetyltransferase" evidence="5">
    <location>
        <begin position="14"/>
        <end position="68"/>
    </location>
</feature>
<dbReference type="EMBL" id="JACHDN010000001">
    <property type="protein sequence ID" value="MBB5473571.1"/>
    <property type="molecule type" value="Genomic_DNA"/>
</dbReference>
<dbReference type="InterPro" id="IPR001451">
    <property type="entry name" value="Hexapep"/>
</dbReference>
<keyword evidence="3" id="KW-0677">Repeat</keyword>
<dbReference type="InterPro" id="IPR024688">
    <property type="entry name" value="Mac_dom"/>
</dbReference>
<reference evidence="7 9" key="2">
    <citation type="submission" date="2020-08" db="EMBL/GenBank/DDBJ databases">
        <title>Sequencing the genomes of 1000 actinobacteria strains.</title>
        <authorList>
            <person name="Klenk H.-P."/>
        </authorList>
    </citation>
    <scope>NUCLEOTIDE SEQUENCE [LARGE SCALE GENOMIC DNA]</scope>
    <source>
        <strain evidence="7 9">DSM 9581</strain>
    </source>
</reference>
<evidence type="ECO:0000313" key="6">
    <source>
        <dbReference type="EMBL" id="GEL45966.1"/>
    </source>
</evidence>
<dbReference type="CDD" id="cd03357">
    <property type="entry name" value="LbH_MAT_GAT"/>
    <property type="match status" value="1"/>
</dbReference>
<name>A0A511F9K0_9CELL</name>
<proteinExistence type="inferred from homology"/>
<dbReference type="RefSeq" id="WP_146834734.1">
    <property type="nucleotide sequence ID" value="NZ_BJVQ01000009.1"/>
</dbReference>
<dbReference type="GO" id="GO:0005829">
    <property type="term" value="C:cytosol"/>
    <property type="evidence" value="ECO:0007669"/>
    <property type="project" value="TreeGrafter"/>
</dbReference>
<keyword evidence="8" id="KW-1185">Reference proteome</keyword>
<evidence type="ECO:0000313" key="9">
    <source>
        <dbReference type="Proteomes" id="UP000564629"/>
    </source>
</evidence>
<dbReference type="FunFam" id="2.160.10.10:FF:000025">
    <property type="entry name" value="Hexapeptide-repeat containing-acetyltransferase"/>
    <property type="match status" value="1"/>
</dbReference>
<dbReference type="Pfam" id="PF12464">
    <property type="entry name" value="Mac"/>
    <property type="match status" value="1"/>
</dbReference>